<proteinExistence type="predicted"/>
<evidence type="ECO:0000313" key="5">
    <source>
        <dbReference type="Proteomes" id="UP000239388"/>
    </source>
</evidence>
<dbReference type="Proteomes" id="UP000239388">
    <property type="component" value="Unassembled WGS sequence"/>
</dbReference>
<comment type="caution">
    <text evidence="4">The sequence shown here is derived from an EMBL/GenBank/DDBJ whole genome shotgun (WGS) entry which is preliminary data.</text>
</comment>
<name>A0A2S8GBD3_9BACT</name>
<dbReference type="SUPFAM" id="SSF109998">
    <property type="entry name" value="Triger factor/SurA peptide-binding domain-like"/>
    <property type="match status" value="1"/>
</dbReference>
<dbReference type="Pfam" id="PF13145">
    <property type="entry name" value="Rotamase_2"/>
    <property type="match status" value="1"/>
</dbReference>
<evidence type="ECO:0000256" key="2">
    <source>
        <dbReference type="SAM" id="MobiDB-lite"/>
    </source>
</evidence>
<dbReference type="PROSITE" id="PS50198">
    <property type="entry name" value="PPIC_PPIASE_2"/>
    <property type="match status" value="1"/>
</dbReference>
<dbReference type="AlphaFoldDB" id="A0A2S8GBD3"/>
<reference evidence="4 5" key="1">
    <citation type="submission" date="2018-02" db="EMBL/GenBank/DDBJ databases">
        <title>Comparative genomes isolates from brazilian mangrove.</title>
        <authorList>
            <person name="Araujo J.E."/>
            <person name="Taketani R.G."/>
            <person name="Silva M.C.P."/>
            <person name="Loureco M.V."/>
            <person name="Andreote F.D."/>
        </authorList>
    </citation>
    <scope>NUCLEOTIDE SEQUENCE [LARGE SCALE GENOMIC DNA]</scope>
    <source>
        <strain evidence="4 5">NAP PRIS-MGV</strain>
    </source>
</reference>
<keyword evidence="1" id="KW-0413">Isomerase</keyword>
<evidence type="ECO:0000313" key="4">
    <source>
        <dbReference type="EMBL" id="PQO41768.1"/>
    </source>
</evidence>
<dbReference type="PANTHER" id="PTHR47245">
    <property type="entry name" value="PEPTIDYLPROLYL ISOMERASE"/>
    <property type="match status" value="1"/>
</dbReference>
<feature type="region of interest" description="Disordered" evidence="2">
    <location>
        <begin position="57"/>
        <end position="126"/>
    </location>
</feature>
<gene>
    <name evidence="4" type="ORF">C5Y98_03360</name>
</gene>
<evidence type="ECO:0000256" key="1">
    <source>
        <dbReference type="PROSITE-ProRule" id="PRU00278"/>
    </source>
</evidence>
<dbReference type="PANTHER" id="PTHR47245:SF2">
    <property type="entry name" value="PEPTIDYL-PROLYL CIS-TRANS ISOMERASE HP_0175-RELATED"/>
    <property type="match status" value="1"/>
</dbReference>
<dbReference type="SUPFAM" id="SSF54534">
    <property type="entry name" value="FKBP-like"/>
    <property type="match status" value="1"/>
</dbReference>
<dbReference type="InterPro" id="IPR000297">
    <property type="entry name" value="PPIase_PpiC"/>
</dbReference>
<feature type="compositionally biased region" description="Low complexity" evidence="2">
    <location>
        <begin position="100"/>
        <end position="111"/>
    </location>
</feature>
<sequence>MGWLMDGTSYNVISATHLTKNSVWFQIVWGGLVVGTCLVSPATAKAQFGWPSSWNPWKQEGSAAAAPEDPFAERRGSGQPQYQTATLPSRPSLSQPISYPPAGAAQSGQAATMSISDTPAMGPSYPGTQAANAGVGSAYSVPGNSYPAADAYPANNSYPVAGGYPAANAYSGYSATSTQPMDPYASSGAPAMPPNYQAMTPPQSGYQVPSDVSYVTNLPQQPAPANENDLFKPARIVAIVNGEPILAGDVLGPVNQMIQQRMESLTEEQRATVREEDLEQFKQQALKQMLPGLIDVKIVYLEFLRNVPSDRRGDMETMLAKNYYEHQLEADLKDAGVQTRAELDMELRKIGSSLEKKKQRFVEQVVAFQQIQRHVKSDEEVTHLQMLDYYNEHSSEYEKPARAKWEQLMVKFSEFPNRQAAWEAIAGMGNRVLRGAPLDAVAKRESQGIRASRGGQYDWTSKGSLKNETVDQAIFSLPIGELSPILESPEGFHIVRVTDREDAGMVPFTKAQVEIKEQIKKERKQREMAAYIKEVKSKAQVWTIFDNDQQNEPPR</sequence>
<evidence type="ECO:0000259" key="3">
    <source>
        <dbReference type="PROSITE" id="PS50198"/>
    </source>
</evidence>
<protein>
    <recommendedName>
        <fullName evidence="3">PpiC domain-containing protein</fullName>
    </recommendedName>
</protein>
<organism evidence="4 5">
    <name type="scientific">Blastopirellula marina</name>
    <dbReference type="NCBI Taxonomy" id="124"/>
    <lineage>
        <taxon>Bacteria</taxon>
        <taxon>Pseudomonadati</taxon>
        <taxon>Planctomycetota</taxon>
        <taxon>Planctomycetia</taxon>
        <taxon>Pirellulales</taxon>
        <taxon>Pirellulaceae</taxon>
        <taxon>Blastopirellula</taxon>
    </lineage>
</organism>
<feature type="domain" description="PpiC" evidence="3">
    <location>
        <begin position="400"/>
        <end position="499"/>
    </location>
</feature>
<dbReference type="EMBL" id="PUIB01000005">
    <property type="protein sequence ID" value="PQO41768.1"/>
    <property type="molecule type" value="Genomic_DNA"/>
</dbReference>
<dbReference type="GO" id="GO:0003755">
    <property type="term" value="F:peptidyl-prolyl cis-trans isomerase activity"/>
    <property type="evidence" value="ECO:0007669"/>
    <property type="project" value="UniProtKB-KW"/>
</dbReference>
<dbReference type="InterPro" id="IPR027304">
    <property type="entry name" value="Trigger_fact/SurA_dom_sf"/>
</dbReference>
<accession>A0A2S8GBD3</accession>
<feature type="compositionally biased region" description="Polar residues" evidence="2">
    <location>
        <begin position="78"/>
        <end position="97"/>
    </location>
</feature>
<dbReference type="InterPro" id="IPR046357">
    <property type="entry name" value="PPIase_dom_sf"/>
</dbReference>
<dbReference type="Gene3D" id="3.10.50.40">
    <property type="match status" value="1"/>
</dbReference>
<keyword evidence="1" id="KW-0697">Rotamase</keyword>
<dbReference type="InterPro" id="IPR050245">
    <property type="entry name" value="PrsA_foldase"/>
</dbReference>
<dbReference type="Gene3D" id="1.10.4030.10">
    <property type="entry name" value="Porin chaperone SurA, peptide-binding domain"/>
    <property type="match status" value="1"/>
</dbReference>